<keyword evidence="2" id="KW-1185">Reference proteome</keyword>
<dbReference type="EMBL" id="JAHWGI010001328">
    <property type="protein sequence ID" value="KAK3928403.1"/>
    <property type="molecule type" value="Genomic_DNA"/>
</dbReference>
<protein>
    <submittedName>
        <fullName evidence="1">NADH-quinone oxidoreductase subunit D</fullName>
    </submittedName>
</protein>
<name>A0AAE1HVY4_9NEOP</name>
<dbReference type="Proteomes" id="UP001219518">
    <property type="component" value="Unassembled WGS sequence"/>
</dbReference>
<dbReference type="AlphaFoldDB" id="A0AAE1HVY4"/>
<comment type="caution">
    <text evidence="1">The sequence shown here is derived from an EMBL/GenBank/DDBJ whole genome shotgun (WGS) entry which is preliminary data.</text>
</comment>
<evidence type="ECO:0000313" key="2">
    <source>
        <dbReference type="Proteomes" id="UP001219518"/>
    </source>
</evidence>
<reference evidence="1" key="2">
    <citation type="journal article" date="2023" name="BMC Genomics">
        <title>Pest status, molecular evolution, and epigenetic factors derived from the genome assembly of Frankliniella fusca, a thysanopteran phytovirus vector.</title>
        <authorList>
            <person name="Catto M.A."/>
            <person name="Labadie P.E."/>
            <person name="Jacobson A.L."/>
            <person name="Kennedy G.G."/>
            <person name="Srinivasan R."/>
            <person name="Hunt B.G."/>
        </authorList>
    </citation>
    <scope>NUCLEOTIDE SEQUENCE</scope>
    <source>
        <strain evidence="1">PL_HMW_Pooled</strain>
    </source>
</reference>
<gene>
    <name evidence="1" type="ORF">KUF71_016650</name>
</gene>
<proteinExistence type="predicted"/>
<dbReference type="SUPFAM" id="SSF54001">
    <property type="entry name" value="Cysteine proteinases"/>
    <property type="match status" value="1"/>
</dbReference>
<organism evidence="1 2">
    <name type="scientific">Frankliniella fusca</name>
    <dbReference type="NCBI Taxonomy" id="407009"/>
    <lineage>
        <taxon>Eukaryota</taxon>
        <taxon>Metazoa</taxon>
        <taxon>Ecdysozoa</taxon>
        <taxon>Arthropoda</taxon>
        <taxon>Hexapoda</taxon>
        <taxon>Insecta</taxon>
        <taxon>Pterygota</taxon>
        <taxon>Neoptera</taxon>
        <taxon>Paraneoptera</taxon>
        <taxon>Thysanoptera</taxon>
        <taxon>Terebrantia</taxon>
        <taxon>Thripoidea</taxon>
        <taxon>Thripidae</taxon>
        <taxon>Frankliniella</taxon>
    </lineage>
</organism>
<accession>A0AAE1HVY4</accession>
<dbReference type="InterPro" id="IPR038765">
    <property type="entry name" value="Papain-like_cys_pep_sf"/>
</dbReference>
<reference evidence="1" key="1">
    <citation type="submission" date="2021-07" db="EMBL/GenBank/DDBJ databases">
        <authorList>
            <person name="Catto M.A."/>
            <person name="Jacobson A."/>
            <person name="Kennedy G."/>
            <person name="Labadie P."/>
            <person name="Hunt B.G."/>
            <person name="Srinivasan R."/>
        </authorList>
    </citation>
    <scope>NUCLEOTIDE SEQUENCE</scope>
    <source>
        <strain evidence="1">PL_HMW_Pooled</strain>
        <tissue evidence="1">Head</tissue>
    </source>
</reference>
<sequence>MIIESVNEYAEIDNILSHALENTALGLECFVSSMNESFIILNDLIIVPSNINIDHWVLFLVLTKLKCIIILDRLFP</sequence>
<evidence type="ECO:0000313" key="1">
    <source>
        <dbReference type="EMBL" id="KAK3928403.1"/>
    </source>
</evidence>